<protein>
    <recommendedName>
        <fullName evidence="3">PRC-barrel domain containing protein</fullName>
    </recommendedName>
</protein>
<dbReference type="EMBL" id="WEGH01000002">
    <property type="protein sequence ID" value="MQY04685.1"/>
    <property type="molecule type" value="Genomic_DNA"/>
</dbReference>
<organism evidence="1 2">
    <name type="scientific">Actinomadura macrotermitis</name>
    <dbReference type="NCBI Taxonomy" id="2585200"/>
    <lineage>
        <taxon>Bacteria</taxon>
        <taxon>Bacillati</taxon>
        <taxon>Actinomycetota</taxon>
        <taxon>Actinomycetes</taxon>
        <taxon>Streptosporangiales</taxon>
        <taxon>Thermomonosporaceae</taxon>
        <taxon>Actinomadura</taxon>
    </lineage>
</organism>
<gene>
    <name evidence="1" type="ORF">ACRB68_27460</name>
</gene>
<dbReference type="OrthoDB" id="9804685at2"/>
<reference evidence="1 2" key="1">
    <citation type="submission" date="2019-10" db="EMBL/GenBank/DDBJ databases">
        <title>Actinomadura rubteroloni sp. nov. and Actinomadura macrotermitis sp. nov., isolated from the gut of fungus growing-termite Macrotermes natalensis.</title>
        <authorList>
            <person name="Benndorf R."/>
            <person name="Martin K."/>
            <person name="Kuefner M."/>
            <person name="De Beer W."/>
            <person name="Kaster A.-K."/>
            <person name="Vollmers J."/>
            <person name="Poulsen M."/>
            <person name="Beemelmanns C."/>
        </authorList>
    </citation>
    <scope>NUCLEOTIDE SEQUENCE [LARGE SCALE GENOMIC DNA]</scope>
    <source>
        <strain evidence="1 2">RB68</strain>
    </source>
</reference>
<dbReference type="Proteomes" id="UP000487268">
    <property type="component" value="Unassembled WGS sequence"/>
</dbReference>
<dbReference type="AlphaFoldDB" id="A0A7K0BU15"/>
<accession>A0A7K0BU15</accession>
<evidence type="ECO:0000313" key="1">
    <source>
        <dbReference type="EMBL" id="MQY04685.1"/>
    </source>
</evidence>
<name>A0A7K0BU15_9ACTN</name>
<comment type="caution">
    <text evidence="1">The sequence shown here is derived from an EMBL/GenBank/DDBJ whole genome shotgun (WGS) entry which is preliminary data.</text>
</comment>
<dbReference type="RefSeq" id="WP_153532872.1">
    <property type="nucleotide sequence ID" value="NZ_WEGH01000002.1"/>
</dbReference>
<proteinExistence type="predicted"/>
<evidence type="ECO:0000313" key="2">
    <source>
        <dbReference type="Proteomes" id="UP000487268"/>
    </source>
</evidence>
<keyword evidence="2" id="KW-1185">Reference proteome</keyword>
<sequence>MRLADLIGALVLDPEERRVGRVSDVRLVDEGPAGLRVDGLVVSPRLRGQLLAYDHRPVERPWLLAYFARRGSARALWVPWDDVAGVRPDERTGEPGTVRLTRGAGELGPLAEAYRSWS</sequence>
<evidence type="ECO:0008006" key="3">
    <source>
        <dbReference type="Google" id="ProtNLM"/>
    </source>
</evidence>